<name>A0A246J7F2_9BURK</name>
<evidence type="ECO:0000313" key="1">
    <source>
        <dbReference type="EMBL" id="OWQ88482.1"/>
    </source>
</evidence>
<dbReference type="Proteomes" id="UP000197468">
    <property type="component" value="Unassembled WGS sequence"/>
</dbReference>
<reference evidence="1 2" key="1">
    <citation type="journal article" date="2008" name="Int. J. Syst. Evol. Microbiol.">
        <title>Description of Roseateles aquatilis sp. nov. and Roseateles terrae sp. nov., in the class Betaproteobacteria, and emended description of the genus Roseateles.</title>
        <authorList>
            <person name="Gomila M."/>
            <person name="Bowien B."/>
            <person name="Falsen E."/>
            <person name="Moore E.R."/>
            <person name="Lalucat J."/>
        </authorList>
    </citation>
    <scope>NUCLEOTIDE SEQUENCE [LARGE SCALE GENOMIC DNA]</scope>
    <source>
        <strain evidence="1 2">CCUG 48205</strain>
    </source>
</reference>
<dbReference type="EMBL" id="NIOF01000007">
    <property type="protein sequence ID" value="OWQ88482.1"/>
    <property type="molecule type" value="Genomic_DNA"/>
</dbReference>
<keyword evidence="2" id="KW-1185">Reference proteome</keyword>
<evidence type="ECO:0000313" key="2">
    <source>
        <dbReference type="Proteomes" id="UP000197468"/>
    </source>
</evidence>
<dbReference type="OrthoDB" id="6862397at2"/>
<dbReference type="InterPro" id="IPR021312">
    <property type="entry name" value="DUF2889"/>
</dbReference>
<organism evidence="1 2">
    <name type="scientific">Roseateles aquatilis</name>
    <dbReference type="NCBI Taxonomy" id="431061"/>
    <lineage>
        <taxon>Bacteria</taxon>
        <taxon>Pseudomonadati</taxon>
        <taxon>Pseudomonadota</taxon>
        <taxon>Betaproteobacteria</taxon>
        <taxon>Burkholderiales</taxon>
        <taxon>Sphaerotilaceae</taxon>
        <taxon>Roseateles</taxon>
    </lineage>
</organism>
<dbReference type="AlphaFoldDB" id="A0A246J7F2"/>
<dbReference type="Pfam" id="PF11136">
    <property type="entry name" value="DUF2889"/>
    <property type="match status" value="1"/>
</dbReference>
<sequence length="160" mass="17698">MALASHRIEATKAVAGARRNRLKALMQRSMLHWRLRKPARRRLSAGLFLRVCIGFMSSSASPERHLPHRRTLDAQVYGCDDGLFDAQAQRLDLQHRDPPSASGPRKIGEPPHDMRLSLIVDPDVDALDAAFHADRVPGTAVQTHHPRWFRGASAASAASS</sequence>
<dbReference type="RefSeq" id="WP_088386006.1">
    <property type="nucleotide sequence ID" value="NZ_NIOF01000007.1"/>
</dbReference>
<protein>
    <submittedName>
        <fullName evidence="1">Uncharacterized protein</fullName>
    </submittedName>
</protein>
<proteinExistence type="predicted"/>
<gene>
    <name evidence="1" type="ORF">CDN99_16645</name>
</gene>
<comment type="caution">
    <text evidence="1">The sequence shown here is derived from an EMBL/GenBank/DDBJ whole genome shotgun (WGS) entry which is preliminary data.</text>
</comment>
<accession>A0A246J7F2</accession>